<dbReference type="InterPro" id="IPR036458">
    <property type="entry name" value="Na:dicarbo_symporter_sf"/>
</dbReference>
<keyword evidence="10" id="KW-1185">Reference proteome</keyword>
<dbReference type="PRINTS" id="PR00173">
    <property type="entry name" value="EDTRNSPORT"/>
</dbReference>
<dbReference type="RefSeq" id="WP_252223085.1">
    <property type="nucleotide sequence ID" value="NZ_CP098732.1"/>
</dbReference>
<gene>
    <name evidence="9" type="ORF">M5E07_06230</name>
</gene>
<name>A0AAE9S1T4_9GAMM</name>
<dbReference type="PANTHER" id="PTHR42865">
    <property type="entry name" value="PROTON/GLUTAMATE-ASPARTATE SYMPORTER"/>
    <property type="match status" value="1"/>
</dbReference>
<dbReference type="Proteomes" id="UP001056716">
    <property type="component" value="Chromosome"/>
</dbReference>
<feature type="transmembrane region" description="Helical" evidence="8">
    <location>
        <begin position="227"/>
        <end position="250"/>
    </location>
</feature>
<dbReference type="GO" id="GO:0006835">
    <property type="term" value="P:dicarboxylic acid transport"/>
    <property type="evidence" value="ECO:0007669"/>
    <property type="project" value="TreeGrafter"/>
</dbReference>
<keyword evidence="5" id="KW-0769">Symport</keyword>
<evidence type="ECO:0000256" key="4">
    <source>
        <dbReference type="ARBA" id="ARBA00022692"/>
    </source>
</evidence>
<evidence type="ECO:0000313" key="10">
    <source>
        <dbReference type="Proteomes" id="UP001056716"/>
    </source>
</evidence>
<proteinExistence type="predicted"/>
<dbReference type="EMBL" id="CP098732">
    <property type="protein sequence ID" value="USE84395.1"/>
    <property type="molecule type" value="Genomic_DNA"/>
</dbReference>
<feature type="transmembrane region" description="Helical" evidence="8">
    <location>
        <begin position="152"/>
        <end position="172"/>
    </location>
</feature>
<organism evidence="9 10">
    <name type="scientific">Acinetobacter tibetensis</name>
    <dbReference type="NCBI Taxonomy" id="2943497"/>
    <lineage>
        <taxon>Bacteria</taxon>
        <taxon>Pseudomonadati</taxon>
        <taxon>Pseudomonadota</taxon>
        <taxon>Gammaproteobacteria</taxon>
        <taxon>Moraxellales</taxon>
        <taxon>Moraxellaceae</taxon>
        <taxon>Acinetobacter</taxon>
    </lineage>
</organism>
<dbReference type="GO" id="GO:0015293">
    <property type="term" value="F:symporter activity"/>
    <property type="evidence" value="ECO:0007669"/>
    <property type="project" value="UniProtKB-KW"/>
</dbReference>
<dbReference type="InterPro" id="IPR001991">
    <property type="entry name" value="Na-dicarboxylate_symporter"/>
</dbReference>
<dbReference type="GO" id="GO:0005886">
    <property type="term" value="C:plasma membrane"/>
    <property type="evidence" value="ECO:0007669"/>
    <property type="project" value="UniProtKB-SubCell"/>
</dbReference>
<feature type="transmembrane region" description="Helical" evidence="8">
    <location>
        <begin position="83"/>
        <end position="105"/>
    </location>
</feature>
<dbReference type="AlphaFoldDB" id="A0AAE9S1T4"/>
<dbReference type="SUPFAM" id="SSF118215">
    <property type="entry name" value="Proton glutamate symport protein"/>
    <property type="match status" value="1"/>
</dbReference>
<feature type="transmembrane region" description="Helical" evidence="8">
    <location>
        <begin position="7"/>
        <end position="27"/>
    </location>
</feature>
<feature type="transmembrane region" description="Helical" evidence="8">
    <location>
        <begin position="193"/>
        <end position="215"/>
    </location>
</feature>
<dbReference type="PANTHER" id="PTHR42865:SF7">
    <property type="entry name" value="PROTON_GLUTAMATE-ASPARTATE SYMPORTER"/>
    <property type="match status" value="1"/>
</dbReference>
<feature type="transmembrane region" description="Helical" evidence="8">
    <location>
        <begin position="297"/>
        <end position="325"/>
    </location>
</feature>
<dbReference type="KEGG" id="atz:M5E07_06230"/>
<protein>
    <submittedName>
        <fullName evidence="9">Dicarboxylate/amino acid:cation symporter</fullName>
    </submittedName>
</protein>
<dbReference type="Pfam" id="PF00375">
    <property type="entry name" value="SDF"/>
    <property type="match status" value="1"/>
</dbReference>
<keyword evidence="6 8" id="KW-1133">Transmembrane helix</keyword>
<dbReference type="FunFam" id="1.10.3860.10:FF:000001">
    <property type="entry name" value="C4-dicarboxylate transport protein"/>
    <property type="match status" value="1"/>
</dbReference>
<reference evidence="9" key="1">
    <citation type="submission" date="2022-06" db="EMBL/GenBank/DDBJ databases">
        <title>Isolation, identification and characterization of iprodione-degrading strains in Lhasa, Tibet.</title>
        <authorList>
            <person name="Pan H."/>
        </authorList>
    </citation>
    <scope>NUCLEOTIDE SEQUENCE</scope>
    <source>
        <strain evidence="9">Y-23</strain>
    </source>
</reference>
<evidence type="ECO:0000256" key="5">
    <source>
        <dbReference type="ARBA" id="ARBA00022847"/>
    </source>
</evidence>
<evidence type="ECO:0000256" key="3">
    <source>
        <dbReference type="ARBA" id="ARBA00022475"/>
    </source>
</evidence>
<comment type="subcellular location">
    <subcellularLocation>
        <location evidence="1">Cell membrane</location>
        <topology evidence="1">Multi-pass membrane protein</topology>
    </subcellularLocation>
</comment>
<evidence type="ECO:0000256" key="1">
    <source>
        <dbReference type="ARBA" id="ARBA00004651"/>
    </source>
</evidence>
<keyword evidence="7 8" id="KW-0472">Membrane</keyword>
<feature type="transmembrane region" description="Helical" evidence="8">
    <location>
        <begin position="47"/>
        <end position="71"/>
    </location>
</feature>
<accession>A0AAE9S1T4</accession>
<evidence type="ECO:0000256" key="6">
    <source>
        <dbReference type="ARBA" id="ARBA00022989"/>
    </source>
</evidence>
<evidence type="ECO:0000256" key="7">
    <source>
        <dbReference type="ARBA" id="ARBA00023136"/>
    </source>
</evidence>
<sequence>MNQKKLLKFILIAMVLGIVIGCIFHYYLTPVQAENIASYFKILTDIFLRLIKMIIAPLVFATIVSGIISMGKSSALGKITLKAMSWFIGASFISLLLGLGLANFFQTGVGMNLPIPTAPVDVGVSATNLSLQTFITHIFPKSFAEAMANNEILQILIFSIFFGSALAYVNHLQQNGSIIGKMIDELSLVMFKITDYVMTFAPIAVFAAVAGAITVKGPKIILDYGSFMAEFYASLFILWAVIITAGFIFLKKDVFRLLKTIREPVVLGFATASSESAYPKLMESLEKFGVPKRITSFVLPLGYSFNLDGSMIYMTFAVLFIAHAYNIDLSLSQQLLMLLTLMITSKGIAGVSRASLVVIAATLSMFKLPEAGLLLILAVDHFLDMGRTATNIIGNSVATAVIAKTTKLDEEEAPSLIAVDVPQNEKV</sequence>
<keyword evidence="4 8" id="KW-0812">Transmembrane</keyword>
<keyword evidence="3" id="KW-1003">Cell membrane</keyword>
<evidence type="ECO:0000256" key="2">
    <source>
        <dbReference type="ARBA" id="ARBA00022448"/>
    </source>
</evidence>
<dbReference type="PROSITE" id="PS51257">
    <property type="entry name" value="PROKAR_LIPOPROTEIN"/>
    <property type="match status" value="1"/>
</dbReference>
<evidence type="ECO:0000256" key="8">
    <source>
        <dbReference type="SAM" id="Phobius"/>
    </source>
</evidence>
<keyword evidence="2" id="KW-0813">Transport</keyword>
<feature type="transmembrane region" description="Helical" evidence="8">
    <location>
        <begin position="331"/>
        <end position="349"/>
    </location>
</feature>
<dbReference type="Gene3D" id="1.10.3860.10">
    <property type="entry name" value="Sodium:dicarboxylate symporter"/>
    <property type="match status" value="1"/>
</dbReference>
<evidence type="ECO:0000313" key="9">
    <source>
        <dbReference type="EMBL" id="USE84395.1"/>
    </source>
</evidence>